<evidence type="ECO:0000256" key="2">
    <source>
        <dbReference type="ARBA" id="ARBA00022679"/>
    </source>
</evidence>
<gene>
    <name evidence="6 8" type="primary">coaE</name>
    <name evidence="8" type="ORF">H359_0203</name>
</gene>
<comment type="caution">
    <text evidence="8">The sequence shown here is derived from an EMBL/GenBank/DDBJ whole genome shotgun (WGS) entry which is preliminary data.</text>
</comment>
<evidence type="ECO:0000256" key="6">
    <source>
        <dbReference type="HAMAP-Rule" id="MF_00376"/>
    </source>
</evidence>
<dbReference type="EC" id="2.7.1.24" evidence="6 7"/>
<dbReference type="Proteomes" id="UP000016064">
    <property type="component" value="Unassembled WGS sequence"/>
</dbReference>
<dbReference type="SUPFAM" id="SSF52540">
    <property type="entry name" value="P-loop containing nucleoside triphosphate hydrolases"/>
    <property type="match status" value="1"/>
</dbReference>
<organism evidence="8 9">
    <name type="scientific">Chlamydia ibidis 10-1398/6</name>
    <dbReference type="NCBI Taxonomy" id="1046581"/>
    <lineage>
        <taxon>Bacteria</taxon>
        <taxon>Pseudomonadati</taxon>
        <taxon>Chlamydiota</taxon>
        <taxon>Chlamydiia</taxon>
        <taxon>Chlamydiales</taxon>
        <taxon>Chlamydiaceae</taxon>
        <taxon>Chlamydia/Chlamydophila group</taxon>
        <taxon>Chlamydia</taxon>
    </lineage>
</organism>
<sequence>MLKSLKVSITGDLSSGKTEACQIFRELGAYVVSADEVSHSFLIPHTHIGRRVVDLLGPEVVTGDSFDRKAIADRVFGNPALLQALEAVLHPEVCRIIEEQYCQVTQEGIYPIFIAEVPLLYEIHYADWFDRVVLITADENIRRDRFIKKTSFSDLQFYQRCARFSAHEEKIMRADIVIENNGTKEDLRHKVEEYFYALKGAL</sequence>
<accession>A0ABN0N092</accession>
<dbReference type="Gene3D" id="3.40.50.300">
    <property type="entry name" value="P-loop containing nucleotide triphosphate hydrolases"/>
    <property type="match status" value="1"/>
</dbReference>
<evidence type="ECO:0000256" key="5">
    <source>
        <dbReference type="ARBA" id="ARBA00022993"/>
    </source>
</evidence>
<reference evidence="8 9" key="1">
    <citation type="submission" date="2013-07" db="EMBL/GenBank/DDBJ databases">
        <title>Isolation of a new Chlamydia species from the feral Sacred Ibis (Threskiornis aethiopicus): Chlamydia ibidis.</title>
        <authorList>
            <person name="Vorimore F."/>
            <person name="Hsia R.-C."/>
            <person name="Huot-Creasy H."/>
            <person name="Bastian S."/>
            <person name="Deruyter L."/>
            <person name="Passet A."/>
            <person name="Sachse K."/>
            <person name="Bavoil P."/>
            <person name="Myers G."/>
            <person name="Laroucau K."/>
        </authorList>
    </citation>
    <scope>NUCLEOTIDE SEQUENCE [LARGE SCALE GENOMIC DNA]</scope>
    <source>
        <strain evidence="8 9">10-1398/6</strain>
    </source>
</reference>
<comment type="similarity">
    <text evidence="1 6">Belongs to the CoaE family.</text>
</comment>
<dbReference type="PANTHER" id="PTHR10695:SF46">
    <property type="entry name" value="BIFUNCTIONAL COENZYME A SYNTHASE-RELATED"/>
    <property type="match status" value="1"/>
</dbReference>
<keyword evidence="3 6" id="KW-0547">Nucleotide-binding</keyword>
<comment type="pathway">
    <text evidence="6">Cofactor biosynthesis; coenzyme A biosynthesis; CoA from (R)-pantothenate: step 5/5.</text>
</comment>
<dbReference type="EMBL" id="APJW01000001">
    <property type="protein sequence ID" value="EQM63044.1"/>
    <property type="molecule type" value="Genomic_DNA"/>
</dbReference>
<keyword evidence="5 6" id="KW-0173">Coenzyme A biosynthesis</keyword>
<dbReference type="InterPro" id="IPR001977">
    <property type="entry name" value="Depp_CoAkinase"/>
</dbReference>
<proteinExistence type="inferred from homology"/>
<keyword evidence="9" id="KW-1185">Reference proteome</keyword>
<comment type="catalytic activity">
    <reaction evidence="6">
        <text>3'-dephospho-CoA + ATP = ADP + CoA + H(+)</text>
        <dbReference type="Rhea" id="RHEA:18245"/>
        <dbReference type="ChEBI" id="CHEBI:15378"/>
        <dbReference type="ChEBI" id="CHEBI:30616"/>
        <dbReference type="ChEBI" id="CHEBI:57287"/>
        <dbReference type="ChEBI" id="CHEBI:57328"/>
        <dbReference type="ChEBI" id="CHEBI:456216"/>
        <dbReference type="EC" id="2.7.1.24"/>
    </reaction>
</comment>
<dbReference type="PROSITE" id="PS51219">
    <property type="entry name" value="DPCK"/>
    <property type="match status" value="1"/>
</dbReference>
<dbReference type="PANTHER" id="PTHR10695">
    <property type="entry name" value="DEPHOSPHO-COA KINASE-RELATED"/>
    <property type="match status" value="1"/>
</dbReference>
<dbReference type="RefSeq" id="WP_020370847.1">
    <property type="nucleotide sequence ID" value="NZ_APJW01000001.1"/>
</dbReference>
<feature type="binding site" evidence="6">
    <location>
        <begin position="14"/>
        <end position="19"/>
    </location>
    <ligand>
        <name>ATP</name>
        <dbReference type="ChEBI" id="CHEBI:30616"/>
    </ligand>
</feature>
<dbReference type="GO" id="GO:0004140">
    <property type="term" value="F:dephospho-CoA kinase activity"/>
    <property type="evidence" value="ECO:0007669"/>
    <property type="project" value="UniProtKB-EC"/>
</dbReference>
<evidence type="ECO:0000256" key="1">
    <source>
        <dbReference type="ARBA" id="ARBA00009018"/>
    </source>
</evidence>
<evidence type="ECO:0000256" key="3">
    <source>
        <dbReference type="ARBA" id="ARBA00022741"/>
    </source>
</evidence>
<dbReference type="Pfam" id="PF01121">
    <property type="entry name" value="CoaE"/>
    <property type="match status" value="1"/>
</dbReference>
<keyword evidence="2 6" id="KW-0808">Transferase</keyword>
<name>A0ABN0N092_9CHLA</name>
<evidence type="ECO:0000256" key="7">
    <source>
        <dbReference type="NCBIfam" id="TIGR00152"/>
    </source>
</evidence>
<evidence type="ECO:0000256" key="4">
    <source>
        <dbReference type="ARBA" id="ARBA00022840"/>
    </source>
</evidence>
<comment type="subcellular location">
    <subcellularLocation>
        <location evidence="6">Cytoplasm</location>
    </subcellularLocation>
</comment>
<evidence type="ECO:0000313" key="9">
    <source>
        <dbReference type="Proteomes" id="UP000016064"/>
    </source>
</evidence>
<keyword evidence="4 6" id="KW-0067">ATP-binding</keyword>
<dbReference type="NCBIfam" id="TIGR00152">
    <property type="entry name" value="dephospho-CoA kinase"/>
    <property type="match status" value="1"/>
</dbReference>
<dbReference type="HAMAP" id="MF_00376">
    <property type="entry name" value="Dephospho_CoA_kinase"/>
    <property type="match status" value="1"/>
</dbReference>
<dbReference type="InterPro" id="IPR027417">
    <property type="entry name" value="P-loop_NTPase"/>
</dbReference>
<evidence type="ECO:0000313" key="8">
    <source>
        <dbReference type="EMBL" id="EQM63044.1"/>
    </source>
</evidence>
<keyword evidence="6 8" id="KW-0418">Kinase</keyword>
<protein>
    <recommendedName>
        <fullName evidence="6 7">Dephospho-CoA kinase</fullName>
        <ecNumber evidence="6 7">2.7.1.24</ecNumber>
    </recommendedName>
    <alternativeName>
        <fullName evidence="6">Dephosphocoenzyme A kinase</fullName>
    </alternativeName>
</protein>
<keyword evidence="6" id="KW-0963">Cytoplasm</keyword>
<comment type="function">
    <text evidence="6">Catalyzes the phosphorylation of the 3'-hydroxyl group of dephosphocoenzyme A to form coenzyme A.</text>
</comment>
<dbReference type="CDD" id="cd02022">
    <property type="entry name" value="DPCK"/>
    <property type="match status" value="1"/>
</dbReference>